<dbReference type="RefSeq" id="WP_008214869.1">
    <property type="nucleotide sequence ID" value="NZ_AZFZ01000004.1"/>
</dbReference>
<dbReference type="PANTHER" id="PTHR43080:SF30">
    <property type="entry name" value="CYCLIC DI-AMP RECEPTOR B"/>
    <property type="match status" value="1"/>
</dbReference>
<organism evidence="4 5">
    <name type="scientific">Lentilactobacillus parafarraginis DSM 18390 = JCM 14109</name>
    <dbReference type="NCBI Taxonomy" id="1423786"/>
    <lineage>
        <taxon>Bacteria</taxon>
        <taxon>Bacillati</taxon>
        <taxon>Bacillota</taxon>
        <taxon>Bacilli</taxon>
        <taxon>Lactobacillales</taxon>
        <taxon>Lactobacillaceae</taxon>
        <taxon>Lentilactobacillus</taxon>
    </lineage>
</organism>
<evidence type="ECO:0000313" key="4">
    <source>
        <dbReference type="EMBL" id="KRM45378.1"/>
    </source>
</evidence>
<evidence type="ECO:0000256" key="1">
    <source>
        <dbReference type="ARBA" id="ARBA00023122"/>
    </source>
</evidence>
<feature type="domain" description="CBS" evidence="3">
    <location>
        <begin position="18"/>
        <end position="78"/>
    </location>
</feature>
<dbReference type="PATRIC" id="fig|1423786.4.peg.1890"/>
<proteinExistence type="predicted"/>
<reference evidence="4 5" key="1">
    <citation type="journal article" date="2015" name="Genome Announc.">
        <title>Expanding the biotechnology potential of lactobacilli through comparative genomics of 213 strains and associated genera.</title>
        <authorList>
            <person name="Sun Z."/>
            <person name="Harris H.M."/>
            <person name="McCann A."/>
            <person name="Guo C."/>
            <person name="Argimon S."/>
            <person name="Zhang W."/>
            <person name="Yang X."/>
            <person name="Jeffery I.B."/>
            <person name="Cooney J.C."/>
            <person name="Kagawa T.F."/>
            <person name="Liu W."/>
            <person name="Song Y."/>
            <person name="Salvetti E."/>
            <person name="Wrobel A."/>
            <person name="Rasinkangas P."/>
            <person name="Parkhill J."/>
            <person name="Rea M.C."/>
            <person name="O'Sullivan O."/>
            <person name="Ritari J."/>
            <person name="Douillard F.P."/>
            <person name="Paul Ross R."/>
            <person name="Yang R."/>
            <person name="Briner A.E."/>
            <person name="Felis G.E."/>
            <person name="de Vos W.M."/>
            <person name="Barrangou R."/>
            <person name="Klaenhammer T.R."/>
            <person name="Caufield P.W."/>
            <person name="Cui Y."/>
            <person name="Zhang H."/>
            <person name="O'Toole P.W."/>
        </authorList>
    </citation>
    <scope>NUCLEOTIDE SEQUENCE [LARGE SCALE GENOMIC DNA]</scope>
    <source>
        <strain evidence="4 5">DSM 18390</strain>
    </source>
</reference>
<dbReference type="Proteomes" id="UP000051010">
    <property type="component" value="Unassembled WGS sequence"/>
</dbReference>
<dbReference type="SUPFAM" id="SSF54631">
    <property type="entry name" value="CBS-domain pair"/>
    <property type="match status" value="1"/>
</dbReference>
<dbReference type="InterPro" id="IPR000644">
    <property type="entry name" value="CBS_dom"/>
</dbReference>
<sequence length="172" mass="20101">MIDKPIEAVMRQSDRDIVIPSDLVATVNENNNLQHAFLVLTKVRYAKIPVVDNDNHLKGLISLPMITEQMLQDTGITTRNLDRMKIKQVMQKDVPFVYDRENLEVILRHLVDENFVAYVDHDHQFLGIITRRELFKEINFMAHNFSKQYIALPAYHDDNLSSQEKKIADKNR</sequence>
<gene>
    <name evidence="4" type="ORF">FD47_GL001786</name>
</gene>
<name>A0A0R1YT80_9LACO</name>
<comment type="caution">
    <text evidence="4">The sequence shown here is derived from an EMBL/GenBank/DDBJ whole genome shotgun (WGS) entry which is preliminary data.</text>
</comment>
<evidence type="ECO:0000259" key="3">
    <source>
        <dbReference type="PROSITE" id="PS51371"/>
    </source>
</evidence>
<dbReference type="InterPro" id="IPR046342">
    <property type="entry name" value="CBS_dom_sf"/>
</dbReference>
<dbReference type="EMBL" id="AZFZ01000004">
    <property type="protein sequence ID" value="KRM45378.1"/>
    <property type="molecule type" value="Genomic_DNA"/>
</dbReference>
<keyword evidence="1 2" id="KW-0129">CBS domain</keyword>
<dbReference type="Pfam" id="PF00571">
    <property type="entry name" value="CBS"/>
    <property type="match status" value="2"/>
</dbReference>
<protein>
    <submittedName>
        <fullName evidence="4">CBS domain protein</fullName>
    </submittedName>
</protein>
<dbReference type="Gene3D" id="3.10.580.10">
    <property type="entry name" value="CBS-domain"/>
    <property type="match status" value="1"/>
</dbReference>
<dbReference type="PANTHER" id="PTHR43080">
    <property type="entry name" value="CBS DOMAIN-CONTAINING PROTEIN CBSX3, MITOCHONDRIAL"/>
    <property type="match status" value="1"/>
</dbReference>
<evidence type="ECO:0000313" key="5">
    <source>
        <dbReference type="Proteomes" id="UP000051010"/>
    </source>
</evidence>
<accession>A0A0R1YT80</accession>
<dbReference type="InterPro" id="IPR051257">
    <property type="entry name" value="Diverse_CBS-Domain"/>
</dbReference>
<dbReference type="PROSITE" id="PS51371">
    <property type="entry name" value="CBS"/>
    <property type="match status" value="1"/>
</dbReference>
<evidence type="ECO:0000256" key="2">
    <source>
        <dbReference type="PROSITE-ProRule" id="PRU00703"/>
    </source>
</evidence>
<dbReference type="NCBIfam" id="NF041630">
    <property type="entry name" value="CBS_CbpB"/>
    <property type="match status" value="1"/>
</dbReference>
<dbReference type="InterPro" id="IPR048125">
    <property type="entry name" value="CBS_CbpB"/>
</dbReference>
<dbReference type="CDD" id="cd04643">
    <property type="entry name" value="CBS_pair_bac"/>
    <property type="match status" value="1"/>
</dbReference>
<dbReference type="AlphaFoldDB" id="A0A0R1YT80"/>